<dbReference type="STRING" id="1797532.A2729_04205"/>
<organism evidence="1 2">
    <name type="scientific">Candidatus Buchananbacteria bacterium RIFCSPHIGHO2_01_FULL_39_14</name>
    <dbReference type="NCBI Taxonomy" id="1797532"/>
    <lineage>
        <taxon>Bacteria</taxon>
        <taxon>Candidatus Buchananiibacteriota</taxon>
    </lineage>
</organism>
<reference evidence="1 2" key="1">
    <citation type="journal article" date="2016" name="Nat. Commun.">
        <title>Thousands of microbial genomes shed light on interconnected biogeochemical processes in an aquifer system.</title>
        <authorList>
            <person name="Anantharaman K."/>
            <person name="Brown C.T."/>
            <person name="Hug L.A."/>
            <person name="Sharon I."/>
            <person name="Castelle C.J."/>
            <person name="Probst A.J."/>
            <person name="Thomas B.C."/>
            <person name="Singh A."/>
            <person name="Wilkins M.J."/>
            <person name="Karaoz U."/>
            <person name="Brodie E.L."/>
            <person name="Williams K.H."/>
            <person name="Hubbard S.S."/>
            <person name="Banfield J.F."/>
        </authorList>
    </citation>
    <scope>NUCLEOTIDE SEQUENCE [LARGE SCALE GENOMIC DNA]</scope>
</reference>
<dbReference type="AlphaFoldDB" id="A0A1G1XW11"/>
<accession>A0A1G1XW11</accession>
<gene>
    <name evidence="1" type="ORF">A2729_04205</name>
</gene>
<dbReference type="EMBL" id="MHIB01000018">
    <property type="protein sequence ID" value="OGY44275.1"/>
    <property type="molecule type" value="Genomic_DNA"/>
</dbReference>
<evidence type="ECO:0000313" key="1">
    <source>
        <dbReference type="EMBL" id="OGY44275.1"/>
    </source>
</evidence>
<proteinExistence type="predicted"/>
<evidence type="ECO:0000313" key="2">
    <source>
        <dbReference type="Proteomes" id="UP000178930"/>
    </source>
</evidence>
<sequence length="413" mass="49200">MLTNNQNPLWEKFNAEDDLELLTRVLYAIFRTDQELFDHKFFGSMYKEESPSQYQSEFPFGVYFSYRDHFRNYTIPLKICDYIYTNRNDPQIKEVVLASLLNPDLSYYAYLDKRPRREVTFNYYNPAKLAREKRDFLEQNWADEVDQEDVATKTDLIDREFVFEKINPLLNLEEKKLNEKITKQYYANIFESWANTHHFLKELSPASQRHLKMLYTYGTCNREDIQQIATTKSVSLFTNFLKNTPCNSELLDTPQIGSYPLKRRVLENIKRWLNHIETSPWTSKEYVKFEDETTIQYLYLYLSHPSAFCKRGSCNTYIEFEEDERKIDLIINIVNSFKEYVPPNIKKNHVGRNDYGREKPLGNITYNVTQTRDILRKSGLWENASKLYSAFTTPTEKVQCIEKKNRFSGLEID</sequence>
<name>A0A1G1XW11_9BACT</name>
<comment type="caution">
    <text evidence="1">The sequence shown here is derived from an EMBL/GenBank/DDBJ whole genome shotgun (WGS) entry which is preliminary data.</text>
</comment>
<dbReference type="Proteomes" id="UP000178930">
    <property type="component" value="Unassembled WGS sequence"/>
</dbReference>
<protein>
    <submittedName>
        <fullName evidence="1">Uncharacterized protein</fullName>
    </submittedName>
</protein>